<keyword evidence="2" id="KW-0808">Transferase</keyword>
<organism evidence="2 3">
    <name type="scientific">Inhella crocodyli</name>
    <dbReference type="NCBI Taxonomy" id="2499851"/>
    <lineage>
        <taxon>Bacteria</taxon>
        <taxon>Pseudomonadati</taxon>
        <taxon>Pseudomonadota</taxon>
        <taxon>Betaproteobacteria</taxon>
        <taxon>Burkholderiales</taxon>
        <taxon>Sphaerotilaceae</taxon>
        <taxon>Inhella</taxon>
    </lineage>
</organism>
<dbReference type="Pfam" id="PF13480">
    <property type="entry name" value="Acetyltransf_6"/>
    <property type="match status" value="1"/>
</dbReference>
<protein>
    <submittedName>
        <fullName evidence="2">GNAT family N-acetyltransferase</fullName>
    </submittedName>
</protein>
<dbReference type="InterPro" id="IPR038740">
    <property type="entry name" value="BioF2-like_GNAT_dom"/>
</dbReference>
<evidence type="ECO:0000259" key="1">
    <source>
        <dbReference type="Pfam" id="PF13480"/>
    </source>
</evidence>
<feature type="domain" description="BioF2-like acetyltransferase" evidence="1">
    <location>
        <begin position="166"/>
        <end position="309"/>
    </location>
</feature>
<dbReference type="EMBL" id="SACM01000001">
    <property type="protein sequence ID" value="RVT87749.1"/>
    <property type="molecule type" value="Genomic_DNA"/>
</dbReference>
<dbReference type="InterPro" id="IPR016181">
    <property type="entry name" value="Acyl_CoA_acyltransferase"/>
</dbReference>
<dbReference type="AlphaFoldDB" id="A0A3S2UHC5"/>
<accession>A0A3S2UHC5</accession>
<keyword evidence="3" id="KW-1185">Reference proteome</keyword>
<dbReference type="GO" id="GO:0016740">
    <property type="term" value="F:transferase activity"/>
    <property type="evidence" value="ECO:0007669"/>
    <property type="project" value="UniProtKB-KW"/>
</dbReference>
<gene>
    <name evidence="2" type="ORF">EOD73_01615</name>
</gene>
<dbReference type="Proteomes" id="UP000288587">
    <property type="component" value="Unassembled WGS sequence"/>
</dbReference>
<evidence type="ECO:0000313" key="2">
    <source>
        <dbReference type="EMBL" id="RVT87749.1"/>
    </source>
</evidence>
<reference evidence="2 3" key="1">
    <citation type="submission" date="2019-01" db="EMBL/GenBank/DDBJ databases">
        <authorList>
            <person name="Chen W.-M."/>
        </authorList>
    </citation>
    <scope>NUCLEOTIDE SEQUENCE [LARGE SCALE GENOMIC DNA]</scope>
    <source>
        <strain evidence="2 3">CCP-18</strain>
    </source>
</reference>
<comment type="caution">
    <text evidence="2">The sequence shown here is derived from an EMBL/GenBank/DDBJ whole genome shotgun (WGS) entry which is preliminary data.</text>
</comment>
<proteinExistence type="predicted"/>
<evidence type="ECO:0000313" key="3">
    <source>
        <dbReference type="Proteomes" id="UP000288587"/>
    </source>
</evidence>
<dbReference type="SUPFAM" id="SSF55729">
    <property type="entry name" value="Acyl-CoA N-acyltransferases (Nat)"/>
    <property type="match status" value="1"/>
</dbReference>
<sequence length="578" mass="63741">MSSSPARSTAWRLLPLDGGWRSHAARWDALNQRLLGGHPLLTSIVVGELLAHYGTGRELLADLPGDDGQSLAMCILVPSSPWRWSSFLPAQTQLALQLMADVEQARGLFRALPWHVLQLDLLCQDPQLMRLAPEPEPLSHVMLHARTVHVDLLAGWDAYWHSRSANLRANMRRYQNRLTGDGKSMHFECHVTADDVAAAVHRYADLETRGWKAQEGTALKSSAAQFDHYLKVMRQSAEAGSARVYELYIDGALAASRLTLVSGTTLVILKTTYDENLANYAPGRQHLLQLLQHEFAAGALTRIEFYTNANADTLAWATDSRWIRHVTLERSAPTSLLVSSMRFVRRALKADPATAEGWLLQHAPNVEQLPEPARQLLERVAKSFSALPKGGSVRRYYWVSKGAEVKAVLPVEVDRRWGGEVLRSVTQSLDTALPVLAATDPADPTPIRQLLTQLLGGRSRVACIELSPWNPGHAETLAWSSAASELGLPVLWQAQGPAPAPLSEALVLPQPLIEQVECRGQTAIEGMPTPAPASRRWRLTIHNPSTWLGAAALVRAAFAWRRRNDPTRPVPCNPESSS</sequence>
<name>A0A3S2UHC5_9BURK</name>